<dbReference type="EMBL" id="FOGU01000015">
    <property type="protein sequence ID" value="SES39143.1"/>
    <property type="molecule type" value="Genomic_DNA"/>
</dbReference>
<protein>
    <submittedName>
        <fullName evidence="3">Hemolysin-type calcium-binding repeat-containing protein</fullName>
    </submittedName>
</protein>
<dbReference type="AlphaFoldDB" id="A0A1H9X0G5"/>
<name>A0A1H9X0G5_9RHOB</name>
<comment type="subcellular location">
    <subcellularLocation>
        <location evidence="1">Secreted</location>
    </subcellularLocation>
</comment>
<evidence type="ECO:0000313" key="3">
    <source>
        <dbReference type="EMBL" id="SES39143.1"/>
    </source>
</evidence>
<accession>A0A1H9X0G5</accession>
<evidence type="ECO:0000313" key="4">
    <source>
        <dbReference type="Proteomes" id="UP000198885"/>
    </source>
</evidence>
<dbReference type="InterPro" id="IPR001343">
    <property type="entry name" value="Hemolysn_Ca-bd"/>
</dbReference>
<dbReference type="PRINTS" id="PR00313">
    <property type="entry name" value="CABNDNGRPT"/>
</dbReference>
<dbReference type="InterPro" id="IPR050557">
    <property type="entry name" value="RTX_toxin/Mannuronan_C5-epim"/>
</dbReference>
<dbReference type="OrthoDB" id="7877430at2"/>
<dbReference type="Pfam" id="PF00353">
    <property type="entry name" value="HemolysinCabind"/>
    <property type="match status" value="4"/>
</dbReference>
<dbReference type="Gene3D" id="2.150.10.10">
    <property type="entry name" value="Serralysin-like metalloprotease, C-terminal"/>
    <property type="match status" value="4"/>
</dbReference>
<evidence type="ECO:0000256" key="2">
    <source>
        <dbReference type="ARBA" id="ARBA00022525"/>
    </source>
</evidence>
<dbReference type="STRING" id="641238.SAMN04490244_11518"/>
<dbReference type="SUPFAM" id="SSF51120">
    <property type="entry name" value="beta-Roll"/>
    <property type="match status" value="2"/>
</dbReference>
<gene>
    <name evidence="3" type="ORF">SAMN04490244_11518</name>
</gene>
<proteinExistence type="predicted"/>
<keyword evidence="2" id="KW-0964">Secreted</keyword>
<dbReference type="InterPro" id="IPR018511">
    <property type="entry name" value="Hemolysin-typ_Ca-bd_CS"/>
</dbReference>
<dbReference type="GO" id="GO:0005509">
    <property type="term" value="F:calcium ion binding"/>
    <property type="evidence" value="ECO:0007669"/>
    <property type="project" value="InterPro"/>
</dbReference>
<dbReference type="RefSeq" id="WP_092696109.1">
    <property type="nucleotide sequence ID" value="NZ_FOGU01000015.1"/>
</dbReference>
<evidence type="ECO:0000256" key="1">
    <source>
        <dbReference type="ARBA" id="ARBA00004613"/>
    </source>
</evidence>
<dbReference type="Proteomes" id="UP000198885">
    <property type="component" value="Unassembled WGS sequence"/>
</dbReference>
<keyword evidence="4" id="KW-1185">Reference proteome</keyword>
<reference evidence="3 4" key="1">
    <citation type="submission" date="2016-10" db="EMBL/GenBank/DDBJ databases">
        <authorList>
            <person name="de Groot N.N."/>
        </authorList>
    </citation>
    <scope>NUCLEOTIDE SEQUENCE [LARGE SCALE GENOMIC DNA]</scope>
    <source>
        <strain evidence="3 4">DSM 23042</strain>
    </source>
</reference>
<dbReference type="PANTHER" id="PTHR38340:SF1">
    <property type="entry name" value="S-LAYER PROTEIN"/>
    <property type="match status" value="1"/>
</dbReference>
<dbReference type="InterPro" id="IPR011049">
    <property type="entry name" value="Serralysin-like_metalloprot_C"/>
</dbReference>
<dbReference type="PANTHER" id="PTHR38340">
    <property type="entry name" value="S-LAYER PROTEIN"/>
    <property type="match status" value="1"/>
</dbReference>
<sequence>MLIKYYGPTGEDFFRDAFFDSEDDEVDLDFLSVSPTRIVGRNEDSGYVTTLSGTGLSDPDEALTGTITGIETEDAAGRTLVAFSDFEVSFEDFAAFLIGDLEDNNPQAINLLFGNETELTFDASQSVEAMDDPLSGLPIPITHIGSDFADFLAGGSADDVLRGGTGNDDLYARDGADTIYGGAGDDEAGGGTGDDTIWMGAGDDTVYAGAGDDLIGGAAGDDEIWAGAGNDTVYAGGGAERIGAGTGTDEIWAGGGNDTVYGVAGDNDIGGGDGDDEIWAGTGADSVLGGDGDDLIMAGWGNDTAWGGNGADTLNGIDGDDRLGGGDGSDVLTGGFGNDTLLGGDGADTFVFGAGHGNDRIADFELGVDTIEIGLANTGFDDLGLTAQAGGTLVTTGAGTIELAGVLSTDLSADDFDFV</sequence>
<dbReference type="GO" id="GO:0005576">
    <property type="term" value="C:extracellular region"/>
    <property type="evidence" value="ECO:0007669"/>
    <property type="project" value="UniProtKB-SubCell"/>
</dbReference>
<organism evidence="3 4">
    <name type="scientific">Tranquillimonas rosea</name>
    <dbReference type="NCBI Taxonomy" id="641238"/>
    <lineage>
        <taxon>Bacteria</taxon>
        <taxon>Pseudomonadati</taxon>
        <taxon>Pseudomonadota</taxon>
        <taxon>Alphaproteobacteria</taxon>
        <taxon>Rhodobacterales</taxon>
        <taxon>Roseobacteraceae</taxon>
        <taxon>Tranquillimonas</taxon>
    </lineage>
</organism>
<dbReference type="PROSITE" id="PS00330">
    <property type="entry name" value="HEMOLYSIN_CALCIUM"/>
    <property type="match status" value="4"/>
</dbReference>